<dbReference type="RefSeq" id="WP_212516807.1">
    <property type="nucleotide sequence ID" value="NZ_JAGSOH010000007.1"/>
</dbReference>
<comment type="similarity">
    <text evidence="1 2">Belongs to the small heat shock protein (HSP20) family.</text>
</comment>
<comment type="caution">
    <text evidence="4">The sequence shown here is derived from an EMBL/GenBank/DDBJ whole genome shotgun (WGS) entry which is preliminary data.</text>
</comment>
<gene>
    <name evidence="4" type="ORF">KDK95_04990</name>
</gene>
<feature type="domain" description="SHSP" evidence="3">
    <location>
        <begin position="32"/>
        <end position="145"/>
    </location>
</feature>
<dbReference type="SUPFAM" id="SSF49764">
    <property type="entry name" value="HSP20-like chaperones"/>
    <property type="match status" value="1"/>
</dbReference>
<protein>
    <submittedName>
        <fullName evidence="4">Hsp20/alpha crystallin family protein</fullName>
    </submittedName>
</protein>
<evidence type="ECO:0000313" key="4">
    <source>
        <dbReference type="EMBL" id="MBR7825653.1"/>
    </source>
</evidence>
<reference evidence="4" key="1">
    <citation type="submission" date="2021-04" db="EMBL/GenBank/DDBJ databases">
        <title>Genome based classification of Actinospica acidithermotolerans sp. nov., an actinobacterium isolated from an Indonesian hot spring.</title>
        <authorList>
            <person name="Kusuma A.B."/>
            <person name="Putra K.E."/>
            <person name="Nafisah S."/>
            <person name="Loh J."/>
            <person name="Nouioui I."/>
            <person name="Goodfellow M."/>
        </authorList>
    </citation>
    <scope>NUCLEOTIDE SEQUENCE</scope>
    <source>
        <strain evidence="4">MGRD01-02</strain>
    </source>
</reference>
<evidence type="ECO:0000256" key="1">
    <source>
        <dbReference type="PROSITE-ProRule" id="PRU00285"/>
    </source>
</evidence>
<keyword evidence="5" id="KW-1185">Reference proteome</keyword>
<name>A0A941E810_9ACTN</name>
<dbReference type="CDD" id="cd06464">
    <property type="entry name" value="ACD_sHsps-like"/>
    <property type="match status" value="1"/>
</dbReference>
<dbReference type="InterPro" id="IPR002068">
    <property type="entry name" value="A-crystallin/Hsp20_dom"/>
</dbReference>
<evidence type="ECO:0000313" key="5">
    <source>
        <dbReference type="Proteomes" id="UP000676325"/>
    </source>
</evidence>
<dbReference type="AlphaFoldDB" id="A0A941E810"/>
<dbReference type="Proteomes" id="UP000676325">
    <property type="component" value="Unassembled WGS sequence"/>
</dbReference>
<sequence length="148" mass="16073">MAESARKSTPSIPFPADLGDLFDSFPSILPWGRSAVAAHPIRVEEHFEPDAFVLRAELPGVDPAHDVEVSVSGDVLTLRAERTEEKKEKHHSEFRYGSFSRTLRLPPDAKAAEITASYDAGILTVHVPLSRAAEKAARTIEVTTGKGA</sequence>
<dbReference type="EMBL" id="JAGSOH010000007">
    <property type="protein sequence ID" value="MBR7825653.1"/>
    <property type="molecule type" value="Genomic_DNA"/>
</dbReference>
<evidence type="ECO:0000256" key="2">
    <source>
        <dbReference type="RuleBase" id="RU003616"/>
    </source>
</evidence>
<dbReference type="Gene3D" id="2.60.40.790">
    <property type="match status" value="1"/>
</dbReference>
<dbReference type="InterPro" id="IPR031107">
    <property type="entry name" value="Small_HSP"/>
</dbReference>
<dbReference type="InterPro" id="IPR008978">
    <property type="entry name" value="HSP20-like_chaperone"/>
</dbReference>
<evidence type="ECO:0000259" key="3">
    <source>
        <dbReference type="PROSITE" id="PS01031"/>
    </source>
</evidence>
<dbReference type="Pfam" id="PF00011">
    <property type="entry name" value="HSP20"/>
    <property type="match status" value="1"/>
</dbReference>
<dbReference type="PROSITE" id="PS01031">
    <property type="entry name" value="SHSP"/>
    <property type="match status" value="1"/>
</dbReference>
<accession>A0A941E810</accession>
<dbReference type="PANTHER" id="PTHR11527">
    <property type="entry name" value="HEAT-SHOCK PROTEIN 20 FAMILY MEMBER"/>
    <property type="match status" value="1"/>
</dbReference>
<organism evidence="4 5">
    <name type="scientific">Actinospica acidithermotolerans</name>
    <dbReference type="NCBI Taxonomy" id="2828514"/>
    <lineage>
        <taxon>Bacteria</taxon>
        <taxon>Bacillati</taxon>
        <taxon>Actinomycetota</taxon>
        <taxon>Actinomycetes</taxon>
        <taxon>Catenulisporales</taxon>
        <taxon>Actinospicaceae</taxon>
        <taxon>Actinospica</taxon>
    </lineage>
</organism>
<proteinExistence type="inferred from homology"/>